<dbReference type="RefSeq" id="WP_179910663.1">
    <property type="nucleotide sequence ID" value="NZ_CP058910.1"/>
</dbReference>
<dbReference type="OrthoDB" id="372910at2157"/>
<dbReference type="InterPro" id="IPR013561">
    <property type="entry name" value="FilR1_middle_dom"/>
</dbReference>
<keyword evidence="3" id="KW-1185">Reference proteome</keyword>
<dbReference type="GeneID" id="56077226"/>
<reference evidence="2 3" key="1">
    <citation type="submission" date="2020-07" db="EMBL/GenBank/DDBJ databases">
        <title>Halosimplex pelagicum sp. nov. and Halosimplex rubrum sp. nov., isolated from salted brown alga Laminaria, and emended description of the genus Halosimplex.</title>
        <authorList>
            <person name="Cui H."/>
        </authorList>
    </citation>
    <scope>NUCLEOTIDE SEQUENCE [LARGE SCALE GENOMIC DNA]</scope>
    <source>
        <strain evidence="2 3">R27</strain>
    </source>
</reference>
<feature type="domain" description="Methanogenesis regulatory protein FilR1 middle" evidence="1">
    <location>
        <begin position="149"/>
        <end position="272"/>
    </location>
</feature>
<organism evidence="2 3">
    <name type="scientific">Halosimplex rubrum</name>
    <dbReference type="NCBI Taxonomy" id="869889"/>
    <lineage>
        <taxon>Archaea</taxon>
        <taxon>Methanobacteriati</taxon>
        <taxon>Methanobacteriota</taxon>
        <taxon>Stenosarchaea group</taxon>
        <taxon>Halobacteria</taxon>
        <taxon>Halobacteriales</taxon>
        <taxon>Haloarculaceae</taxon>
        <taxon>Halosimplex</taxon>
    </lineage>
</organism>
<evidence type="ECO:0000313" key="3">
    <source>
        <dbReference type="Proteomes" id="UP000509667"/>
    </source>
</evidence>
<protein>
    <recommendedName>
        <fullName evidence="1">Methanogenesis regulatory protein FilR1 middle domain-containing protein</fullName>
    </recommendedName>
</protein>
<dbReference type="Pfam" id="PF08350">
    <property type="entry name" value="FilR1_middle"/>
    <property type="match status" value="1"/>
</dbReference>
<evidence type="ECO:0000313" key="2">
    <source>
        <dbReference type="EMBL" id="QLH76728.1"/>
    </source>
</evidence>
<dbReference type="KEGG" id="hrr:HZS55_05145"/>
<dbReference type="EMBL" id="CP058910">
    <property type="protein sequence ID" value="QLH76728.1"/>
    <property type="molecule type" value="Genomic_DNA"/>
</dbReference>
<sequence length="284" mass="32995">MPNYDRNSSDKDTEFEMTQSKARKANEIFSWFGGSEQRIQLFADLYGGISQKEMKRKYNDSFLSNQRENLNSFGFYRKDGDTHRLTPLGEKVYEPFIELCRQAQIVEELRPILHAIPSDSDNTPPIEDLYQAVRRGEVRVVAENMVNEFAVLTSYREAVGESQTLREVVIGILRPHGFHDQVTEGELQAEYIYPSKVLEEITNNADRLELAQEHAEMSVDHHIIDEQFPFNLSILDQSVIIWARRPTENKYRVMLETDASEIREWATDLFERKKAAAEPVDWSQ</sequence>
<name>A0A7D5SYZ5_9EURY</name>
<dbReference type="Proteomes" id="UP000509667">
    <property type="component" value="Chromosome"/>
</dbReference>
<accession>A0A7D5SYZ5</accession>
<gene>
    <name evidence="2" type="ORF">HZS55_05145</name>
</gene>
<proteinExistence type="predicted"/>
<evidence type="ECO:0000259" key="1">
    <source>
        <dbReference type="Pfam" id="PF08350"/>
    </source>
</evidence>
<dbReference type="AlphaFoldDB" id="A0A7D5SYZ5"/>